<name>A0ABY4BBT1_9BACT</name>
<keyword evidence="1" id="KW-0732">Signal</keyword>
<proteinExistence type="predicted"/>
<dbReference type="EMBL" id="CP094536">
    <property type="protein sequence ID" value="UOE36603.1"/>
    <property type="molecule type" value="Genomic_DNA"/>
</dbReference>
<feature type="chain" id="PRO_5046682174" evidence="1">
    <location>
        <begin position="20"/>
        <end position="214"/>
    </location>
</feature>
<keyword evidence="3" id="KW-1185">Reference proteome</keyword>
<keyword evidence="2" id="KW-0614">Plasmid</keyword>
<feature type="signal peptide" evidence="1">
    <location>
        <begin position="1"/>
        <end position="19"/>
    </location>
</feature>
<evidence type="ECO:0000313" key="3">
    <source>
        <dbReference type="Proteomes" id="UP000831390"/>
    </source>
</evidence>
<sequence length="214" mass="23334">MKSPLLILLALLGCLPLFAQSGASVPFQGPTPGFHQTHTGQILFSSTTIPEDGYPGAAYIGLRTYALTPQSGLYFTAFLGSSLTQALHRLAPRLPLEELVRTGTYQFSFYVDGQLVYLTNLPPDAVFQEVKINETVLPQPLRKPGEAAAEWGQLLWERFLANGGVRALAPGQHLLRIEIRPYFQDPALRDAPVLAAGQVALDVTQPLAPLSRTR</sequence>
<reference evidence="2 3" key="1">
    <citation type="submission" date="2022-03" db="EMBL/GenBank/DDBJ databases">
        <title>Hymenobactersp. isolated from the air.</title>
        <authorList>
            <person name="Won M."/>
            <person name="Kwon S.-W."/>
        </authorList>
    </citation>
    <scope>NUCLEOTIDE SEQUENCE [LARGE SCALE GENOMIC DNA]</scope>
    <source>
        <strain evidence="2 3">KACC 22596</strain>
        <plasmid evidence="2 3">unnamed2</plasmid>
    </source>
</reference>
<dbReference type="Proteomes" id="UP000831390">
    <property type="component" value="Plasmid unnamed2"/>
</dbReference>
<geneLocation type="plasmid" evidence="2 3">
    <name>unnamed2</name>
</geneLocation>
<protein>
    <submittedName>
        <fullName evidence="2">Uncharacterized protein</fullName>
    </submittedName>
</protein>
<accession>A0ABY4BBT1</accession>
<organism evidence="2 3">
    <name type="scientific">Hymenobacter monticola</name>
    <dbReference type="NCBI Taxonomy" id="1705399"/>
    <lineage>
        <taxon>Bacteria</taxon>
        <taxon>Pseudomonadati</taxon>
        <taxon>Bacteroidota</taxon>
        <taxon>Cytophagia</taxon>
        <taxon>Cytophagales</taxon>
        <taxon>Hymenobacteraceae</taxon>
        <taxon>Hymenobacter</taxon>
    </lineage>
</organism>
<gene>
    <name evidence="2" type="ORF">MTP16_24240</name>
</gene>
<evidence type="ECO:0000256" key="1">
    <source>
        <dbReference type="SAM" id="SignalP"/>
    </source>
</evidence>
<dbReference type="RefSeq" id="WP_243520630.1">
    <property type="nucleotide sequence ID" value="NZ_CP094536.1"/>
</dbReference>
<evidence type="ECO:0000313" key="2">
    <source>
        <dbReference type="EMBL" id="UOE36603.1"/>
    </source>
</evidence>